<gene>
    <name evidence="1" type="ORF">EJ04DRAFT_112869</name>
</gene>
<comment type="caution">
    <text evidence="1">The sequence shown here is derived from an EMBL/GenBank/DDBJ whole genome shotgun (WGS) entry which is preliminary data.</text>
</comment>
<organism evidence="1 2">
    <name type="scientific">Polyplosphaeria fusca</name>
    <dbReference type="NCBI Taxonomy" id="682080"/>
    <lineage>
        <taxon>Eukaryota</taxon>
        <taxon>Fungi</taxon>
        <taxon>Dikarya</taxon>
        <taxon>Ascomycota</taxon>
        <taxon>Pezizomycotina</taxon>
        <taxon>Dothideomycetes</taxon>
        <taxon>Pleosporomycetidae</taxon>
        <taxon>Pleosporales</taxon>
        <taxon>Tetraplosphaeriaceae</taxon>
        <taxon>Polyplosphaeria</taxon>
    </lineage>
</organism>
<protein>
    <submittedName>
        <fullName evidence="1">Uncharacterized protein</fullName>
    </submittedName>
</protein>
<accession>A0A9P4RCP1</accession>
<evidence type="ECO:0000313" key="2">
    <source>
        <dbReference type="Proteomes" id="UP000799444"/>
    </source>
</evidence>
<keyword evidence="2" id="KW-1185">Reference proteome</keyword>
<dbReference type="Proteomes" id="UP000799444">
    <property type="component" value="Unassembled WGS sequence"/>
</dbReference>
<dbReference type="AlphaFoldDB" id="A0A9P4RCP1"/>
<name>A0A9P4RCP1_9PLEO</name>
<sequence>MTSINHKHLVAALASRLFRLPSSLIDKDFAHRPNRNPAANYITSGSPHARQSLTRCRVNLLTRKPILAIKTSRGVLLLIQTLTLVHIDLRSSEPNTDLDEPEIFFSHVAQRRQRRDCVTRGTHTLLSCYMPIPGPIRL</sequence>
<reference evidence="1" key="1">
    <citation type="journal article" date="2020" name="Stud. Mycol.">
        <title>101 Dothideomycetes genomes: a test case for predicting lifestyles and emergence of pathogens.</title>
        <authorList>
            <person name="Haridas S."/>
            <person name="Albert R."/>
            <person name="Binder M."/>
            <person name="Bloem J."/>
            <person name="Labutti K."/>
            <person name="Salamov A."/>
            <person name="Andreopoulos B."/>
            <person name="Baker S."/>
            <person name="Barry K."/>
            <person name="Bills G."/>
            <person name="Bluhm B."/>
            <person name="Cannon C."/>
            <person name="Castanera R."/>
            <person name="Culley D."/>
            <person name="Daum C."/>
            <person name="Ezra D."/>
            <person name="Gonzalez J."/>
            <person name="Henrissat B."/>
            <person name="Kuo A."/>
            <person name="Liang C."/>
            <person name="Lipzen A."/>
            <person name="Lutzoni F."/>
            <person name="Magnuson J."/>
            <person name="Mondo S."/>
            <person name="Nolan M."/>
            <person name="Ohm R."/>
            <person name="Pangilinan J."/>
            <person name="Park H.-J."/>
            <person name="Ramirez L."/>
            <person name="Alfaro M."/>
            <person name="Sun H."/>
            <person name="Tritt A."/>
            <person name="Yoshinaga Y."/>
            <person name="Zwiers L.-H."/>
            <person name="Turgeon B."/>
            <person name="Goodwin S."/>
            <person name="Spatafora J."/>
            <person name="Crous P."/>
            <person name="Grigoriev I."/>
        </authorList>
    </citation>
    <scope>NUCLEOTIDE SEQUENCE</scope>
    <source>
        <strain evidence="1">CBS 125425</strain>
    </source>
</reference>
<proteinExistence type="predicted"/>
<dbReference type="EMBL" id="ML996098">
    <property type="protein sequence ID" value="KAF2741052.1"/>
    <property type="molecule type" value="Genomic_DNA"/>
</dbReference>
<evidence type="ECO:0000313" key="1">
    <source>
        <dbReference type="EMBL" id="KAF2741052.1"/>
    </source>
</evidence>